<dbReference type="Gene3D" id="1.10.579.10">
    <property type="entry name" value="DNA Cyclobutane Dipyrimidine Photolyase, subunit A, domain 3"/>
    <property type="match status" value="1"/>
</dbReference>
<keyword evidence="13" id="KW-1185">Reference proteome</keyword>
<protein>
    <recommendedName>
        <fullName evidence="3">Deoxyribodipyrimidine photo-lyase</fullName>
        <ecNumber evidence="2">4.1.99.3</ecNumber>
    </recommendedName>
</protein>
<dbReference type="PANTHER" id="PTHR11455:SF9">
    <property type="entry name" value="CRYPTOCHROME CIRCADIAN CLOCK 5 ISOFORM X1"/>
    <property type="match status" value="1"/>
</dbReference>
<evidence type="ECO:0000256" key="4">
    <source>
        <dbReference type="ARBA" id="ARBA00022630"/>
    </source>
</evidence>
<evidence type="ECO:0000259" key="11">
    <source>
        <dbReference type="PROSITE" id="PS51645"/>
    </source>
</evidence>
<proteinExistence type="inferred from homology"/>
<evidence type="ECO:0000256" key="8">
    <source>
        <dbReference type="PIRSR" id="PIRSR602081-1"/>
    </source>
</evidence>
<dbReference type="EMBL" id="HG938353">
    <property type="protein sequence ID" value="CDN48017.1"/>
    <property type="molecule type" value="Genomic_DNA"/>
</dbReference>
<dbReference type="KEGG" id="ngg:RG540_CH18470"/>
<dbReference type="Gene3D" id="1.25.40.80">
    <property type="match status" value="1"/>
</dbReference>
<dbReference type="PROSITE" id="PS51645">
    <property type="entry name" value="PHR_CRY_ALPHA_BETA"/>
    <property type="match status" value="1"/>
</dbReference>
<dbReference type="SUPFAM" id="SSF48173">
    <property type="entry name" value="Cryptochrome/photolyase FAD-binding domain"/>
    <property type="match status" value="1"/>
</dbReference>
<feature type="binding site" evidence="8">
    <location>
        <position position="228"/>
    </location>
    <ligand>
        <name>FAD</name>
        <dbReference type="ChEBI" id="CHEBI:57692"/>
    </ligand>
</feature>
<feature type="binding site" evidence="8">
    <location>
        <begin position="240"/>
        <end position="244"/>
    </location>
    <ligand>
        <name>FAD</name>
        <dbReference type="ChEBI" id="CHEBI:57692"/>
    </ligand>
</feature>
<sequence length="477" mass="54442">MSLEKPAPAILWFRKDLRLDDNPALHAAIEAGGPVIPVYIREPARLNIGPLGAAQAWWLHHSLAALQASLKSLGGDLILISGKAEDVLTDLARKTNAKTVFVNHAYERTLFDRGIAIELKKHDIAIRAFHGQLLHEPKSIRTGAGSAFKVFTPFWNALQKVGEPQEPTDAPTKIPSPEHLPPSENLDHWALLPKKPDWAVDFGRMWTPGEAGAQEKLRNFVDRELHDYRRGRDLPSVEATSLLSPHLAHGEVSAARIWHAVRGLPTRASEDIAHFRRELAWRDFCYNLLTEFPELHDRNWDDRFDGFKWEYDPKEFHAWTMGLTGYPIVDAGMRQLWRTGFMHNRIRMITASFLVKDLMIDWRKGERWFRDTLVDADPANNCANWQWVAGSGADASPFFRIFNPVLQGEKFDPDGDYVREHVPELARLDRKYVHKPFEAPEHVLEKAGIELGKTYPKPIVDHAFARDRALAAYRDIR</sequence>
<feature type="site" description="Electron transfer via tryptophanyl radical" evidence="9">
    <location>
        <position position="385"/>
    </location>
</feature>
<evidence type="ECO:0000256" key="1">
    <source>
        <dbReference type="ARBA" id="ARBA00001932"/>
    </source>
</evidence>
<dbReference type="GO" id="GO:0000719">
    <property type="term" value="P:photoreactive repair"/>
    <property type="evidence" value="ECO:0007669"/>
    <property type="project" value="UniProtKB-ARBA"/>
</dbReference>
<dbReference type="OrthoDB" id="9772484at2"/>
<dbReference type="PROSITE" id="PS00394">
    <property type="entry name" value="DNA_PHOTOLYASES_1_1"/>
    <property type="match status" value="1"/>
</dbReference>
<dbReference type="GO" id="GO:0009416">
    <property type="term" value="P:response to light stimulus"/>
    <property type="evidence" value="ECO:0007669"/>
    <property type="project" value="TreeGrafter"/>
</dbReference>
<reference evidence="13" key="1">
    <citation type="journal article" date="2014" name="BMC Genomics">
        <title>Genome sequencing of two Neorhizobium galegae strains reveals a noeT gene responsible for the unusual acetylation of the nodulation factors.</title>
        <authorList>
            <person name="Osterman J."/>
            <person name="Marsh J."/>
            <person name="Laine P.K."/>
            <person name="Zeng Z."/>
            <person name="Alatalo E."/>
            <person name="Sullivan J.T."/>
            <person name="Young J.P."/>
            <person name="Thomas-Oates J."/>
            <person name="Paulin L."/>
            <person name="Lindstrom K."/>
        </authorList>
    </citation>
    <scope>NUCLEOTIDE SEQUENCE [LARGE SCALE GENOMIC DNA]</scope>
    <source>
        <strain evidence="13">HAMBI 540</strain>
    </source>
</reference>
<dbReference type="PRINTS" id="PR00147">
    <property type="entry name" value="DNAPHOTLYASE"/>
</dbReference>
<dbReference type="PROSITE" id="PS00691">
    <property type="entry name" value="DNA_PHOTOLYASES_1_2"/>
    <property type="match status" value="1"/>
</dbReference>
<dbReference type="FunFam" id="1.10.579.10:FF:000003">
    <property type="entry name" value="Deoxyribodipyrimidine photo-lyase"/>
    <property type="match status" value="1"/>
</dbReference>
<dbReference type="GeneID" id="24257643"/>
<name>A0A068SNZ6_NEOGA</name>
<dbReference type="InterPro" id="IPR014729">
    <property type="entry name" value="Rossmann-like_a/b/a_fold"/>
</dbReference>
<keyword evidence="12" id="KW-0456">Lyase</keyword>
<dbReference type="InterPro" id="IPR005101">
    <property type="entry name" value="Cryptochr/Photolyase_FAD-bd"/>
</dbReference>
<dbReference type="Gene3D" id="3.40.50.620">
    <property type="entry name" value="HUPs"/>
    <property type="match status" value="1"/>
</dbReference>
<evidence type="ECO:0000256" key="7">
    <source>
        <dbReference type="ARBA" id="ARBA00033999"/>
    </source>
</evidence>
<dbReference type="GO" id="GO:0003904">
    <property type="term" value="F:deoxyribodipyrimidine photo-lyase activity"/>
    <property type="evidence" value="ECO:0007669"/>
    <property type="project" value="UniProtKB-EC"/>
</dbReference>
<dbReference type="AlphaFoldDB" id="A0A068SNZ6"/>
<dbReference type="EC" id="4.1.99.3" evidence="2"/>
<comment type="cofactor">
    <cofactor evidence="1">
        <name>(6R)-5,10-methylene-5,6,7,8-tetrahydrofolate</name>
        <dbReference type="ChEBI" id="CHEBI:15636"/>
    </cofactor>
</comment>
<dbReference type="InterPro" id="IPR018394">
    <property type="entry name" value="DNA_photolyase_1_CS_C"/>
</dbReference>
<accession>A0A068SNZ6</accession>
<feature type="binding site" evidence="8">
    <location>
        <begin position="375"/>
        <end position="377"/>
    </location>
    <ligand>
        <name>FAD</name>
        <dbReference type="ChEBI" id="CHEBI:57692"/>
    </ligand>
</feature>
<keyword evidence="5 8" id="KW-0274">FAD</keyword>
<gene>
    <name evidence="12" type="ORF">RG540_CH18470</name>
</gene>
<evidence type="ECO:0000256" key="5">
    <source>
        <dbReference type="ARBA" id="ARBA00022827"/>
    </source>
</evidence>
<dbReference type="HOGENOM" id="CLU_010348_2_2_5"/>
<feature type="domain" description="Photolyase/cryptochrome alpha/beta" evidence="11">
    <location>
        <begin position="7"/>
        <end position="134"/>
    </location>
</feature>
<evidence type="ECO:0000256" key="6">
    <source>
        <dbReference type="ARBA" id="ARBA00022991"/>
    </source>
</evidence>
<feature type="site" description="Electron transfer via tryptophanyl radical" evidence="9">
    <location>
        <position position="309"/>
    </location>
</feature>
<evidence type="ECO:0000256" key="3">
    <source>
        <dbReference type="ARBA" id="ARBA00014046"/>
    </source>
</evidence>
<dbReference type="InterPro" id="IPR036155">
    <property type="entry name" value="Crypto/Photolyase_N_sf"/>
</dbReference>
<evidence type="ECO:0000313" key="12">
    <source>
        <dbReference type="EMBL" id="CDN48017.1"/>
    </source>
</evidence>
<dbReference type="PANTHER" id="PTHR11455">
    <property type="entry name" value="CRYPTOCHROME"/>
    <property type="match status" value="1"/>
</dbReference>
<comment type="catalytic activity">
    <reaction evidence="7">
        <text>cyclobutadipyrimidine (in DNA) = 2 pyrimidine residues (in DNA).</text>
        <dbReference type="EC" id="4.1.99.3"/>
    </reaction>
</comment>
<evidence type="ECO:0000256" key="9">
    <source>
        <dbReference type="PIRSR" id="PIRSR602081-2"/>
    </source>
</evidence>
<dbReference type="PATRIC" id="fig|1028800.3.peg.1863"/>
<organism evidence="12 13">
    <name type="scientific">Neorhizobium galegae bv. orientalis str. HAMBI 540</name>
    <dbReference type="NCBI Taxonomy" id="1028800"/>
    <lineage>
        <taxon>Bacteria</taxon>
        <taxon>Pseudomonadati</taxon>
        <taxon>Pseudomonadota</taxon>
        <taxon>Alphaproteobacteria</taxon>
        <taxon>Hyphomicrobiales</taxon>
        <taxon>Rhizobiaceae</taxon>
        <taxon>Rhizobium/Agrobacterium group</taxon>
        <taxon>Neorhizobium</taxon>
    </lineage>
</organism>
<feature type="binding site" evidence="8">
    <location>
        <position position="275"/>
    </location>
    <ligand>
        <name>FAD</name>
        <dbReference type="ChEBI" id="CHEBI:57692"/>
    </ligand>
</feature>
<dbReference type="InterPro" id="IPR006050">
    <property type="entry name" value="DNA_photolyase_N"/>
</dbReference>
<keyword evidence="6 10" id="KW-0157">Chromophore</keyword>
<dbReference type="Pfam" id="PF00875">
    <property type="entry name" value="DNA_photolyase"/>
    <property type="match status" value="1"/>
</dbReference>
<comment type="cofactor">
    <cofactor evidence="8">
        <name>FAD</name>
        <dbReference type="ChEBI" id="CHEBI:57692"/>
    </cofactor>
    <text evidence="8">Binds 1 FAD per subunit.</text>
</comment>
<dbReference type="InterPro" id="IPR036134">
    <property type="entry name" value="Crypto/Photolyase_FAD-like_sf"/>
</dbReference>
<evidence type="ECO:0000256" key="10">
    <source>
        <dbReference type="RuleBase" id="RU004182"/>
    </source>
</evidence>
<comment type="similarity">
    <text evidence="10">Belongs to the DNA photolyase family.</text>
</comment>
<dbReference type="eggNOG" id="COG0415">
    <property type="taxonomic scope" value="Bacteria"/>
</dbReference>
<dbReference type="GO" id="GO:0003677">
    <property type="term" value="F:DNA binding"/>
    <property type="evidence" value="ECO:0007669"/>
    <property type="project" value="TreeGrafter"/>
</dbReference>
<dbReference type="Pfam" id="PF03441">
    <property type="entry name" value="FAD_binding_7"/>
    <property type="match status" value="1"/>
</dbReference>
<dbReference type="InterPro" id="IPR002081">
    <property type="entry name" value="Cryptochrome/DNA_photolyase_1"/>
</dbReference>
<dbReference type="GO" id="GO:0071949">
    <property type="term" value="F:FAD binding"/>
    <property type="evidence" value="ECO:0007669"/>
    <property type="project" value="TreeGrafter"/>
</dbReference>
<keyword evidence="4 8" id="KW-0285">Flavoprotein</keyword>
<dbReference type="RefSeq" id="WP_038586930.1">
    <property type="nucleotide sequence ID" value="NZ_HG938353.1"/>
</dbReference>
<feature type="site" description="Electron transfer via tryptophanyl radical" evidence="9">
    <location>
        <position position="362"/>
    </location>
</feature>
<evidence type="ECO:0000313" key="13">
    <source>
        <dbReference type="Proteomes" id="UP000028181"/>
    </source>
</evidence>
<evidence type="ECO:0000256" key="2">
    <source>
        <dbReference type="ARBA" id="ARBA00013149"/>
    </source>
</evidence>
<dbReference type="SUPFAM" id="SSF52425">
    <property type="entry name" value="Cryptochrome/photolyase, N-terminal domain"/>
    <property type="match status" value="1"/>
</dbReference>
<dbReference type="Proteomes" id="UP000028181">
    <property type="component" value="Chromosome I"/>
</dbReference>